<feature type="transmembrane region" description="Helical" evidence="1">
    <location>
        <begin position="125"/>
        <end position="147"/>
    </location>
</feature>
<keyword evidence="1" id="KW-0472">Membrane</keyword>
<comment type="caution">
    <text evidence="2">The sequence shown here is derived from an EMBL/GenBank/DDBJ whole genome shotgun (WGS) entry which is preliminary data.</text>
</comment>
<keyword evidence="1" id="KW-1133">Transmembrane helix</keyword>
<dbReference type="AlphaFoldDB" id="A0A4R6IVQ8"/>
<organism evidence="2 3">
    <name type="scientific">Sediminibacterium goheungense</name>
    <dbReference type="NCBI Taxonomy" id="1086393"/>
    <lineage>
        <taxon>Bacteria</taxon>
        <taxon>Pseudomonadati</taxon>
        <taxon>Bacteroidota</taxon>
        <taxon>Chitinophagia</taxon>
        <taxon>Chitinophagales</taxon>
        <taxon>Chitinophagaceae</taxon>
        <taxon>Sediminibacterium</taxon>
    </lineage>
</organism>
<accession>A0A4R6IVQ8</accession>
<protein>
    <submittedName>
        <fullName evidence="2">Lysylphosphatidylglycerol synthase-like protein</fullName>
    </submittedName>
</protein>
<dbReference type="RefSeq" id="WP_133474642.1">
    <property type="nucleotide sequence ID" value="NZ_SNWP01000011.1"/>
</dbReference>
<keyword evidence="1" id="KW-0812">Transmembrane</keyword>
<proteinExistence type="predicted"/>
<dbReference type="OrthoDB" id="1121314at2"/>
<feature type="transmembrane region" description="Helical" evidence="1">
    <location>
        <begin position="240"/>
        <end position="259"/>
    </location>
</feature>
<sequence length="290" mass="32208">MILNSIRGSQSWKLLLAIALLGLNMGFEAYKWKILVSLVQKVSFWKAMKATLSGHALVFNSINRFGESAARSVFLDEGHRLKGMAISMVGSMSLILVNLVMGLLGMLYMRIFIVDATHHPEGLSMFWLTGLMSILSFGTILLGLLYYKLSWLIRLLEKIPLVAKYRFVVENMEKLDWKFLTKILLLSALRYVVFITQYVLVMQVFEVGISVVDTAALVAVLLLVLSIIPSVTLAELGIRGEASLQLFGLLSTNLLGIIASTGSIWIINLIVPAIAGSIFLLGIRLFRNNK</sequence>
<evidence type="ECO:0000313" key="2">
    <source>
        <dbReference type="EMBL" id="TDO26763.1"/>
    </source>
</evidence>
<keyword evidence="3" id="KW-1185">Reference proteome</keyword>
<reference evidence="2 3" key="1">
    <citation type="submission" date="2019-03" db="EMBL/GenBank/DDBJ databases">
        <title>Genomic Encyclopedia of Archaeal and Bacterial Type Strains, Phase II (KMG-II): from individual species to whole genera.</title>
        <authorList>
            <person name="Goeker M."/>
        </authorList>
    </citation>
    <scope>NUCLEOTIDE SEQUENCE [LARGE SCALE GENOMIC DNA]</scope>
    <source>
        <strain evidence="2 3">DSM 28323</strain>
    </source>
</reference>
<gene>
    <name evidence="2" type="ORF">BC659_2073</name>
</gene>
<feature type="transmembrane region" description="Helical" evidence="1">
    <location>
        <begin position="83"/>
        <end position="113"/>
    </location>
</feature>
<dbReference type="EMBL" id="SNWP01000011">
    <property type="protein sequence ID" value="TDO26763.1"/>
    <property type="molecule type" value="Genomic_DNA"/>
</dbReference>
<name>A0A4R6IVQ8_9BACT</name>
<feature type="transmembrane region" description="Helical" evidence="1">
    <location>
        <begin position="265"/>
        <end position="286"/>
    </location>
</feature>
<evidence type="ECO:0000313" key="3">
    <source>
        <dbReference type="Proteomes" id="UP000295741"/>
    </source>
</evidence>
<evidence type="ECO:0000256" key="1">
    <source>
        <dbReference type="SAM" id="Phobius"/>
    </source>
</evidence>
<feature type="transmembrane region" description="Helical" evidence="1">
    <location>
        <begin position="179"/>
        <end position="201"/>
    </location>
</feature>
<dbReference type="Proteomes" id="UP000295741">
    <property type="component" value="Unassembled WGS sequence"/>
</dbReference>
<feature type="transmembrane region" description="Helical" evidence="1">
    <location>
        <begin position="207"/>
        <end position="228"/>
    </location>
</feature>